<dbReference type="EMBL" id="CACSIO010000034">
    <property type="protein sequence ID" value="CAA0118333.1"/>
    <property type="molecule type" value="Genomic_DNA"/>
</dbReference>
<accession>A0A5S9QJY3</accession>
<proteinExistence type="predicted"/>
<feature type="compositionally biased region" description="Polar residues" evidence="1">
    <location>
        <begin position="6970"/>
        <end position="6981"/>
    </location>
</feature>
<feature type="region of interest" description="Disordered" evidence="1">
    <location>
        <begin position="1043"/>
        <end position="1191"/>
    </location>
</feature>
<protein>
    <submittedName>
        <fullName evidence="3">Toxin B</fullName>
        <ecNumber evidence="3">3.4.22.-</ecNumber>
    </submittedName>
</protein>
<feature type="region of interest" description="Disordered" evidence="1">
    <location>
        <begin position="5492"/>
        <end position="5519"/>
    </location>
</feature>
<dbReference type="Proteomes" id="UP000441399">
    <property type="component" value="Unassembled WGS sequence"/>
</dbReference>
<dbReference type="EC" id="3.4.22.-" evidence="3"/>
<dbReference type="InterPro" id="IPR024769">
    <property type="entry name" value="TcdA/TcdB_pore_forming"/>
</dbReference>
<feature type="domain" description="TcdA/TcdB toxin pore forming" evidence="2">
    <location>
        <begin position="5550"/>
        <end position="6212"/>
    </location>
</feature>
<dbReference type="Pfam" id="PF12920">
    <property type="entry name" value="TcdA_TcdB_pore"/>
    <property type="match status" value="1"/>
</dbReference>
<feature type="compositionally biased region" description="Polar residues" evidence="1">
    <location>
        <begin position="5492"/>
        <end position="5501"/>
    </location>
</feature>
<sequence>MPKFNSSNLSIFFYRRLNALSRQSSPDLDAEFVAVNQTLVDVYNQWVQAPNKQGFAESTIAAQFDNDDMRSLLGEYFKVLEQKAYEQNKEPIQVVDKFIGRIEATYEGTTGDRVRALRVGDAINRQLQGLTFVGQDDITRGNPLDDLSGDDALIFEQEAEPMKSGNLSAPTDPQTLFEPGNDAVLDESNKLGLRKLFGKKNKASGSSTSEPKPSETEAPRVRISGDPHPVYDPTPRSSGYLDTGAVSRLSPGKPTASVKAYNKYVGDYMADLIDTVGAYRQPGAHEVSPAWLDKVADLQSYFDGPAFRFSREIAISRQLGYFEPDLIQRLQGFRQGVENTVGHKLDLNVDSESVPTDVPGHTVAENVESMDAALQQASIYWDSLSVEQKAVAKSFGFDQKSNKTLISLRKQLGKNPAGLDDLSHKAFAEFIKLDKTKGQITRPDDVSARTTDPLDVVLPWVEELTPALRLQRLQDSSFEPVLLGGDMSRMSRAAVNQQQSSFEHAIATNIPGVDVGYDSSYDQADRAFKVLQAGLADKSSPDRPAFAKQVFTAGALAEGKSDYFLYLYGSDNPALVLGFTNIEGRQDEFEVLARTSRAGLNDDDGPHGAIKVSLGYNGSVDDALANTYHELSHAINFAGFSTHSAKGEPAGDHALFLTPNRRVVWGHGVEERTAVGSRFLGAVPFDVQNPQNIPIGWINENTFLQLRGLPATLLYAADTQSRQTTASKSFYIPEDSIPESLKGVTFDTKSPYFANQYEVFTYLNQAQKWLQRLRNYKNAMFNHDKYGMSEVSLRAVSNAYDELSEHVRSELPKLSDAAALGAYEFVQVHHHKINSATGEFESRSPESTLIPIYDIVGTVGQQLDDPKLQSAFDDNVRVSIRKYYTSVFADSPELAEMLRHYTYNIDPRKFRGKYTTDLSTLDSPFGMFSPSLTAGELRAYQGFAKSLGIPESIADTSTASPHDYLTLLAAFDKKASETGMTAEQKSQTLLKASEAAFTELNNGQQDLRAFVVGIHQYLQSADAEVLASFKNDDLFGHLLYNKPRSNTQPTVVPSESVDGDVPPLSTGGETGAEKNGQPASTSKDSSDNNPLTTPQDSDSHNERTNLNTGTDVTDSSGQDSGTSSRPAFGRQTGVTDTNGSKGSTGTSRPAFGRQQGVSSGTATDDTPLSGVGKVFTDAGSTTRRSGAPKSKPIFNTFTDRGNDATADGKFSGYAAQYLSELGDAVGSFRQTEFHDVTPAYLDKVAALQGYADGPGFRFAREISLSRRLGYFEPDLLQRLQSYRDGIEDIIGHKLSLSIDENTAPSEVPGQNAIENGMALRRSLTDANRYFLGLSDDEKAVAASFGFDEQSRRGLSSLNLQLLKNPDSLDSVAKQAFAEFIKLDKTVGKLSRPDDVSARESQSSKLKLLWVDDLTPALQLKRLQDDSFEPVLIGADLDRQPGVLPGQENSSFEHAIQTNIPGVDLGYDSSPEQATRALQVLNAGLTDKSSPDRVTFAKQVFTAGKVAEKNTDIFNGVYASDRPALVLGYSGVSGARSGETALASTTHAGYDDESGVHGVIKVTLGYRGSVDESLGNAYHELSHAINQGAFSPEIKNGEKYGEFGLKLTADSDRLVWGHGVEERSAVGSQSLGQMPFEVSEKAGVPIGWISENTFYQQRHLPASLYYPADTESKTTTATKTFHVAQENIPEDLKEVTFPVESDYFANQYDVFAYLNDVQTRLQRLRTYRDAIVWNKQLGIDDSKLPQITREYKSLKATVEAELPKLAEASALANFEHAKVHRLKIKTDVQTFKERSPESYLAPVYALAGAIGQQLEDVHDVKTFNQKTSEAVAKYYRPLFADDTGKAAEFDTAVGEYSPGLYRASHTTDLSSLRKPFGLFDQPYTESELRTYQAFAKSLGVASADTAIASAHDYTDLLKTLGAATHRDGSALTAKERAQRISTAVDDALAAVGDGGDATPLVKGLNDYLANATPESVKALNETAGVTQVLSQVYSLEGKQVVISAHERARFDSFVQSDEPIVTGVVFDKEKGPVFTDSSGKEVPDIASLEHVSRYGLIDGTSFVTGDNKGFQLDDGVVTKLKHYAQGQEDDFTDSAGEVPQATSNELSDLLRAVSVSDNGAAAETQFQRDIEGKPAGNNETDGASMSRPSARQAPADSYEGFERFVTGYLAKTPLTSEADVGNFYRALIKQYPQTPVDYVEKALQQSDSLRSSLEYAFPDLALKQALNTSRSQVRDLSQLRHIALTALAEMIDDSGLAKLSDAEIEDQLDLVNVDEFSDEDKVDYQRNVDLYHAATENRQQSIDQTTTAFGVLNQQRLEQNDLYSLAENKGRSIQDILGIVKSEKDTLGLSAEDITRLELLGGSDQYAVNNSAGVAAVLDKADLSTLSLDKQQAFQRARESVDTANQRLAQRLLTGEDIPNAFYTRDNLTEEAVASLQEQLATTQSRQESVNTTVAEALDAPTLLQLRAHGNSEAVLRDVVNRAGGAEVFSIQSQLEGLFGRESSESVANLSVKNFREIINGSVSAQLYDGADPIETRMGVPAALRQSIDRLQSYRENFSDPALFNQFAARWSQAVLDTSETILPLDPEHFGAEFPQTTLDTLNGYLEKKGAGIGIDTYDGDQAVLNKLEANAVSDSDAASNNAAAPLIQKTTDSPYGEYAASYIRQLKEAVATYRDPQLQNPSLDWLNKVGALDEFVDTGIAQVARDAAVGADSGHFRKGFGDDLVALRQRVESTIGEKLTLDIDTQPVIEQPAQSDPEADAVSLVQSIDKAVEYWQGLDHSYQISARNGLGITNEDIKYLSIARDAVNSDAAEVQSRAPHVFEIYNKLDRLASFVSSRDPSSDTPSNAIAWDTSLSRNLQVERVTNPGFEPLLIGRLHRVNDSTRAGRHAEKFNLSEDVIKSNVPNVLIGVNRTSSAEDALQVLRQGLGDGAHSDDGAFARRLVDTAEYAKPLTKNGTRQVYGTDESGIVFSTWHDDLRDLGISTNINSRVVSVTPDSQIVDISVPISGSVTKHLKQLDGELSHIQTQLTATSTDDGNFKVVLDGETIEWDKSTELKIERNSFSSTAASERGINLALPEGASFKDLAAARDYLAGIDSKIEHVRLLKAGLDLDANDASDNRAAIEAQLVKELSSLQQETPKIAEANAWLPYVELINPKTGKPAENTVLGTALVELRENARPDLAKYKGVLDVHEYTQFLNHSAAQIYRPLYPDLHGEYFTQVLDQHVPVLKRSPVAKDPLSSLVDAKAFTFSDTTVVRAKAIRAFAKSLGLSDSLEKTSVGTESDYAKLIREANGNSTDSVEQIDNTIRIIEAGNAAIAEFSQTGGDLTPFANALNGFLHNDATEIQRYIFGENGSVVSALDRLESVGGKALTIDATTRESLSQYLGSDANRALTLTGSEKGVFEFALEGGTRVKMPSPQGTQAYDLVDGSRFYPASEIDGKALVLNKALANRLNWLESPTLDADPTWVRYAFDFNAVQDTPETFATKLSSKIAQFDPDALATGGAVATDAFATLMLKTNRYVANLRSEAPEQVKGFYQALDRAYDGRLDQFYQSAASVSKFKGATLDKAFPDLALAAQLQESHQSVLQLESTQLAAQQGLAEITRQSDIASSATSAGVERAIAGFDPSTLTARQRTDFDTLLQLYRASTDAIASERQGLQTSLNRLTGQQAELLNARSTANLVDDVTRAAFEVGRSGESSKILTTERLRAAKVTDSAQQQFNVGTEASNVAVLERYLGEEQLGSFFENTGGAQHYSIQEQLGRLIEQNGAEAVSNMTPEQLGRIADVATAANIREGKSVAEAANGLVSELQSSVQNLDNLRSAFNGDDAAFDRFASRWSQTVLDTIPVAETYGADFGHGFNSATWKNLSGYLAQDRQELGDTYAHYQRLIDRQTPTSESSLPKRAFQNSSEDTFAVAEGAEVFTDYASGYLAELTDAVEAYRSPQGKSVDVAWLDKVAALDNYADGATLQFAREIAISRQLGHFSPDLPERLNRFRSGIESIIGHELSLGTDAREAPLRVPGNVPVEERLALTNAISKGLDYFNKLTPEQKAFALSGYRFSDRDADALRTLTNELGKSDAPLTSEAREAFGHLNKLDGVAIALDRQGTSPASADNLIPWSEDLTFNLSQQRLVADNFDLRIVGSGKTELINPSDASDGAHVQIDRTNIPGVSVGSDGSHESRSGALSLLQAGLDPKLPNEQSVFARQLATAASLAELHGNQLDSRFGAQREGIVVGLGEGSGQLVFSEKSSGETRSSAEITIDRNLPVSDQLSDLVGQLGRSITATSFASDGRSLSTLNKIQITPDKAVRFNEGIDERLTTGIGLAGDNPFNTRPADTPAGWINENSYRSAAGLPAKVALVPADANADNSSASSTFRISDTALSNSEANQALPKGAGFKSVADANRYLNDTQTRLNKIRVYRQALDDDGISEQLSVKARQGITKAIAREEGAVKKAVPKLAEATVWAGYRELLGDDYLSSADVIGRLEDTAVAVLQGLEQVDGFSGAGGLAGKYQKELKTRTLNAYKKAAAKDVDVDFFATAEDFFKQDLTSKISSSPQDLSAAGVPSGIVDAGIAPGRLESLEAFNRALGNPIEVRDTASGNKADFLRVIHAYDEQHSSDLSPEALAAAYTDAVNDALGATPSEGGDITPLAGAFADYLTKEAHPDKIAALSEHVGVIRELGKVVSVNGRQVHIDTDVRGQLIQTLDGAASEVTGARINAEGQFEFVTDAGGKIAGFDSATPYRTIRYGLFDGSQVVEGETGAGERVTLKLPKRFSNLERWLGSDDTGITDSRALQIPLVFVRDEDPGAFNQLVARKLAVFEKATDKPQVSSEVTRNLSVFLKDLAQYSRSSDPAIQQSLPELRSAIRETIGENHDKFFSDVLRDQPDVRAQLVDAFPEIALNASSYGLRTQVIHLGALLRSTIDTAYKVLGEQTPKGVSPDELIARLNDADTVALNPTELETFHRLVKSADNLTQTYNEQNTAFEDAVDRQGDVREEIMAIKDPQQQHARIQRFTEEQVNTNTTTLQRGYNSIVRNLDIAVFDAVDRSQAEVVETSLLAPVIDGVGGPSAFSLEAQLERRLSETGGDPISQDDIVDMLKFSTITKFEAGVEPETAVSEVYNDARKALYGAEGLANKFETRADFNTFAARLSQGVIDYVSDANKDNERIVLSIDAPDQTELSRRLLGGFRTISDESYQRSKALLARQKQLQANASDSEPQQSRQSNDKLMFATGSIDVDGEPVAFEVEPAVIGSDGNERGGIVRINAKSIEGKPLSPNSLDAFKAAANALLPDDQPVARIEIDNADSLSGDQRAVIESAMDDLGISVGYGQDEPDGQARVSYRSAALAEYQRAREAYLKQDILSRLKFSVRGDADNKLHVFIDASNLDPEEISGFALDRLATMIKKTVPENYRIADSHIVLSDGLGSEERLSIRNAADAAGLEAKHIVNRRLVRSTFDDVFADAPSGETPLTQLSAIVAHFDAQSTSRLQADTATSKGQESIELKPLSESNPTQQSSRARLNQLIIDATQEKKINNAKLRQQAEGLGERLQAGIDGLRAEEKLGTEWLPDFSSVKKLDDDTYRLTVFQKDTDETRVVTTTDRSFLEAREFIDDNVETVLKGFKADAAGGLVPREDVPEVEGINGLNAAFAIQSLVSYFQTKSAENLNTDKDVAEVLKAHEAINYARIAYGLAQDGYHAIGLARQLIKTGAEAAETAARSGSQAFTVAGMIVGGGIDVLLSLASAGFDIYELTKAQSDAEKAIYGSQLVLDTGSAILGGTSIGLGIAAAAGVTAAGTAASLIGGAGALVAGIGVGVAGLVQAFSQVSAEADQVAKYFSSVDTSYKNGGFDYKDDSDTLVPLSGSVVKSVNFRTGSVTFGTQKIHRTYGGSAHTKTGAGDGYLGVGPSVDYNSAHDLNVRELFHYGSKTALHNADAHVLVAPITPWASISQSYTNLPGSNTKHGKGYDVLRGAETKDFVYDYTVVVPPPVPIPLEFALNKIDMTYHQTGIDIILDEQNRVVVIPKIPDEYVGKVHHNIHGDGGQYVVSLNDRATVNTFNDGDKSSSWIIESGNVSGGNVSISDNSIRVGSASVNVHDHGKAGDSGVLLSDKHSDVYDINFDSHLALALILQGEILDDDRKPSGTARSDIEGLLKRLSSAGQLLPYTKISHFHDATGKVHDQAVYDKADKLFVYSDDLPETAEFVNVTQAHNDMPRVAIYIDRKTRQVIEINTESHKQYRAFTLPLLEGDVRIGAVDDSAGLIVQMQQTLASGESASYVFRYLNGDYVLSSINGDDALYTALTADRTNAQDHLADRFGSAVVLDDVVRIGQQGKTPIFLDGGDGRVQIAHIDGASDELIQIVHKYKTSVDGNIVIGDSTQTKKTADTASNVPVNSTDAAPVLFYDPHVGKAYKQVGENPAQQITLGIDHSDIAQHIEKASNTTRGFIVTGDDGLSWNIDESGRSHLIDVDADWVHKHANWLGDFKKLVSSLNAANPPVSGDLLPFGAQQSKNIERIALHGVTQMSEDGHVEKLAAWYDNLGKNFVLADPLSDGGDISESLSLVNVSNEGKTAWLYDVASKTLYRQNLESDNYGLVRKSVSVLTGYIPADFRSSPAGLLVRDTQGIFFDLGQHSETVVGLNQDWIDQHTGDAEQALEKLRRKFHLADAVAVYPDESGDQVPQSWLVPDTMQQLNLNDLPSKFLSENLQLLGIDGANHRGYITTGYGEQTQLLSVGLKAFEPDPSDSQPPTASQQASETPNIGSPRRYDFARTVTANDGSKTLLLQAHEGTAINHLPLLDGVNNVIVTLPFEQNVETAFSDKFLAHYQRVSLVADQNEGVVTDKAQPMVIDLGRNLDVDNTLVVQQGDALTLFDQTTQHSLSFNGIFDESGKRIEHSAVLKIQGEKPLNLSAITNDLADDKASDSAHLRSLHLRDVYVDQALAEKVSDHSTLNKIAQAMASFQQKEAADIASDKNNPLGNQPPSISDDPHLDSDRNDL</sequence>
<feature type="region of interest" description="Disordered" evidence="1">
    <location>
        <begin position="2122"/>
        <end position="2155"/>
    </location>
</feature>
<name>A0A5S9QJY3_9GAMM</name>
<feature type="compositionally biased region" description="Polar residues" evidence="1">
    <location>
        <begin position="2136"/>
        <end position="2148"/>
    </location>
</feature>
<gene>
    <name evidence="3" type="primary">toxB_2</name>
    <name evidence="3" type="ORF">OPDIPICF_02079</name>
</gene>
<evidence type="ECO:0000256" key="1">
    <source>
        <dbReference type="SAM" id="MobiDB-lite"/>
    </source>
</evidence>
<keyword evidence="3" id="KW-0378">Hydrolase</keyword>
<feature type="compositionally biased region" description="Polar residues" evidence="1">
    <location>
        <begin position="1077"/>
        <end position="1096"/>
    </location>
</feature>
<feature type="compositionally biased region" description="Polar residues" evidence="1">
    <location>
        <begin position="1132"/>
        <end position="1147"/>
    </location>
</feature>
<evidence type="ECO:0000313" key="3">
    <source>
        <dbReference type="EMBL" id="CAA0118333.1"/>
    </source>
</evidence>
<feature type="region of interest" description="Disordered" evidence="1">
    <location>
        <begin position="6960"/>
        <end position="6995"/>
    </location>
</feature>
<feature type="compositionally biased region" description="Polar residues" evidence="1">
    <location>
        <begin position="5510"/>
        <end position="5519"/>
    </location>
</feature>
<feature type="compositionally biased region" description="Basic and acidic residues" evidence="1">
    <location>
        <begin position="212"/>
        <end position="225"/>
    </location>
</feature>
<dbReference type="GO" id="GO:0016787">
    <property type="term" value="F:hydrolase activity"/>
    <property type="evidence" value="ECO:0007669"/>
    <property type="project" value="UniProtKB-KW"/>
</dbReference>
<organism evidence="3 4">
    <name type="scientific">BD1-7 clade bacterium</name>
    <dbReference type="NCBI Taxonomy" id="2029982"/>
    <lineage>
        <taxon>Bacteria</taxon>
        <taxon>Pseudomonadati</taxon>
        <taxon>Pseudomonadota</taxon>
        <taxon>Gammaproteobacteria</taxon>
        <taxon>Cellvibrionales</taxon>
        <taxon>Spongiibacteraceae</taxon>
        <taxon>BD1-7 clade</taxon>
    </lineage>
</organism>
<dbReference type="PANTHER" id="PTHR34491">
    <property type="entry name" value="A-TYPE INCLUSION PROTEIN, PUTATIVE-RELATED"/>
    <property type="match status" value="1"/>
</dbReference>
<feature type="compositionally biased region" description="Basic and acidic residues" evidence="1">
    <location>
        <begin position="6984"/>
        <end position="6995"/>
    </location>
</feature>
<feature type="compositionally biased region" description="Polar residues" evidence="1">
    <location>
        <begin position="6742"/>
        <end position="6759"/>
    </location>
</feature>
<keyword evidence="4" id="KW-1185">Reference proteome</keyword>
<evidence type="ECO:0000259" key="2">
    <source>
        <dbReference type="Pfam" id="PF12920"/>
    </source>
</evidence>
<dbReference type="OrthoDB" id="5489595at2"/>
<feature type="region of interest" description="Disordered" evidence="1">
    <location>
        <begin position="6736"/>
        <end position="6764"/>
    </location>
</feature>
<evidence type="ECO:0000313" key="4">
    <source>
        <dbReference type="Proteomes" id="UP000441399"/>
    </source>
</evidence>
<reference evidence="3 4" key="1">
    <citation type="submission" date="2019-11" db="EMBL/GenBank/DDBJ databases">
        <authorList>
            <person name="Holert J."/>
        </authorList>
    </citation>
    <scope>NUCLEOTIDE SEQUENCE [LARGE SCALE GENOMIC DNA]</scope>
    <source>
        <strain evidence="3">SB11_3</strain>
    </source>
</reference>
<feature type="region of interest" description="Disordered" evidence="1">
    <location>
        <begin position="197"/>
        <end position="246"/>
    </location>
</feature>
<feature type="compositionally biased region" description="Polar residues" evidence="1">
    <location>
        <begin position="1155"/>
        <end position="1166"/>
    </location>
</feature>
<feature type="compositionally biased region" description="Low complexity" evidence="1">
    <location>
        <begin position="1108"/>
        <end position="1124"/>
    </location>
</feature>
<feature type="compositionally biased region" description="Polar residues" evidence="1">
    <location>
        <begin position="1043"/>
        <end position="1053"/>
    </location>
</feature>
<dbReference type="PANTHER" id="PTHR34491:SF74">
    <property type="entry name" value="DUF4456 DOMAIN-CONTAINING PROTEIN"/>
    <property type="match status" value="1"/>
</dbReference>